<protein>
    <submittedName>
        <fullName evidence="1">Uncharacterized protein</fullName>
    </submittedName>
</protein>
<gene>
    <name evidence="1" type="ORF">FJU30_00125</name>
    <name evidence="2" type="ORF">FJU30_04640</name>
</gene>
<accession>A0A5J5G7U5</accession>
<dbReference type="Proteomes" id="UP000335415">
    <property type="component" value="Unassembled WGS sequence"/>
</dbReference>
<dbReference type="GO" id="GO:0004803">
    <property type="term" value="F:transposase activity"/>
    <property type="evidence" value="ECO:0007669"/>
    <property type="project" value="InterPro"/>
</dbReference>
<evidence type="ECO:0000313" key="3">
    <source>
        <dbReference type="Proteomes" id="UP000335415"/>
    </source>
</evidence>
<organism evidence="1 3">
    <name type="scientific">Affinibrenneria salicis</name>
    <dbReference type="NCBI Taxonomy" id="2590031"/>
    <lineage>
        <taxon>Bacteria</taxon>
        <taxon>Pseudomonadati</taxon>
        <taxon>Pseudomonadota</taxon>
        <taxon>Gammaproteobacteria</taxon>
        <taxon>Enterobacterales</taxon>
        <taxon>Pectobacteriaceae</taxon>
        <taxon>Affinibrenneria</taxon>
    </lineage>
</organism>
<evidence type="ECO:0000313" key="2">
    <source>
        <dbReference type="EMBL" id="KAA9003341.1"/>
    </source>
</evidence>
<dbReference type="EMBL" id="VYKJ01000001">
    <property type="protein sequence ID" value="KAA9003277.1"/>
    <property type="molecule type" value="Genomic_DNA"/>
</dbReference>
<keyword evidence="3" id="KW-1185">Reference proteome</keyword>
<dbReference type="OrthoDB" id="9783238at2"/>
<dbReference type="GO" id="GO:0006313">
    <property type="term" value="P:DNA transposition"/>
    <property type="evidence" value="ECO:0007669"/>
    <property type="project" value="InterPro"/>
</dbReference>
<dbReference type="GO" id="GO:0003677">
    <property type="term" value="F:DNA binding"/>
    <property type="evidence" value="ECO:0007669"/>
    <property type="project" value="InterPro"/>
</dbReference>
<name>A0A5J5G7U5_9GAMM</name>
<dbReference type="InterPro" id="IPR005063">
    <property type="entry name" value="Transposase_27"/>
</dbReference>
<dbReference type="Pfam" id="PF03400">
    <property type="entry name" value="DDE_Tnp_IS1"/>
    <property type="match status" value="1"/>
</dbReference>
<dbReference type="EMBL" id="VYKJ01000001">
    <property type="protein sequence ID" value="KAA9003341.1"/>
    <property type="molecule type" value="Genomic_DNA"/>
</dbReference>
<comment type="caution">
    <text evidence="1">The sequence shown here is derived from an EMBL/GenBank/DDBJ whole genome shotgun (WGS) entry which is preliminary data.</text>
</comment>
<proteinExistence type="predicted"/>
<dbReference type="AlphaFoldDB" id="A0A5J5G7U5"/>
<sequence>MFRPECIFVLCTHLLQACIERFNALLIVLRFQRHLLGYARKIESEKHLTGKIFTQRLERHNLHFRIHLKRLAGKITCFPVHLKYMEKSSALKLKNIMTTCLTS</sequence>
<dbReference type="PROSITE" id="PS51257">
    <property type="entry name" value="PROKAR_LIPOPROTEIN"/>
    <property type="match status" value="1"/>
</dbReference>
<reference evidence="1 3" key="1">
    <citation type="submission" date="2019-09" db="EMBL/GenBank/DDBJ databases">
        <authorList>
            <person name="Li Y."/>
        </authorList>
    </citation>
    <scope>NUCLEOTIDE SEQUENCE [LARGE SCALE GENOMIC DNA]</scope>
    <source>
        <strain evidence="1 3">L3-3HA</strain>
    </source>
</reference>
<evidence type="ECO:0000313" key="1">
    <source>
        <dbReference type="EMBL" id="KAA9003277.1"/>
    </source>
</evidence>